<dbReference type="EMBL" id="QRBI01000104">
    <property type="protein sequence ID" value="RMC15900.1"/>
    <property type="molecule type" value="Genomic_DNA"/>
</dbReference>
<comment type="caution">
    <text evidence="1">The sequence shown here is derived from an EMBL/GenBank/DDBJ whole genome shotgun (WGS) entry which is preliminary data.</text>
</comment>
<reference evidence="1 2" key="1">
    <citation type="submission" date="2018-07" db="EMBL/GenBank/DDBJ databases">
        <title>A high quality draft genome assembly of the barn swallow (H. rustica rustica).</title>
        <authorList>
            <person name="Formenti G."/>
            <person name="Chiara M."/>
            <person name="Poveda L."/>
            <person name="Francoijs K.-J."/>
            <person name="Bonisoli-Alquati A."/>
            <person name="Canova L."/>
            <person name="Gianfranceschi L."/>
            <person name="Horner D.S."/>
            <person name="Saino N."/>
        </authorList>
    </citation>
    <scope>NUCLEOTIDE SEQUENCE [LARGE SCALE GENOMIC DNA]</scope>
    <source>
        <strain evidence="1">Chelidonia</strain>
        <tissue evidence="1">Blood</tissue>
    </source>
</reference>
<proteinExistence type="predicted"/>
<evidence type="ECO:0000313" key="1">
    <source>
        <dbReference type="EMBL" id="RMC15900.1"/>
    </source>
</evidence>
<evidence type="ECO:0000313" key="2">
    <source>
        <dbReference type="Proteomes" id="UP000269221"/>
    </source>
</evidence>
<gene>
    <name evidence="1" type="ORF">DUI87_08105</name>
</gene>
<accession>A0A3M0KYT5</accession>
<dbReference type="OrthoDB" id="9802488at2759"/>
<name>A0A3M0KYT5_HIRRU</name>
<dbReference type="Proteomes" id="UP000269221">
    <property type="component" value="Unassembled WGS sequence"/>
</dbReference>
<dbReference type="STRING" id="333673.A0A3M0KYT5"/>
<organism evidence="1 2">
    <name type="scientific">Hirundo rustica rustica</name>
    <dbReference type="NCBI Taxonomy" id="333673"/>
    <lineage>
        <taxon>Eukaryota</taxon>
        <taxon>Metazoa</taxon>
        <taxon>Chordata</taxon>
        <taxon>Craniata</taxon>
        <taxon>Vertebrata</taxon>
        <taxon>Euteleostomi</taxon>
        <taxon>Archelosauria</taxon>
        <taxon>Archosauria</taxon>
        <taxon>Dinosauria</taxon>
        <taxon>Saurischia</taxon>
        <taxon>Theropoda</taxon>
        <taxon>Coelurosauria</taxon>
        <taxon>Aves</taxon>
        <taxon>Neognathae</taxon>
        <taxon>Neoaves</taxon>
        <taxon>Telluraves</taxon>
        <taxon>Australaves</taxon>
        <taxon>Passeriformes</taxon>
        <taxon>Sylvioidea</taxon>
        <taxon>Hirundinidae</taxon>
        <taxon>Hirundo</taxon>
    </lineage>
</organism>
<keyword evidence="2" id="KW-1185">Reference proteome</keyword>
<dbReference type="AlphaFoldDB" id="A0A3M0KYT5"/>
<sequence>MFGSKRAESAPIGNQTSRCLSGFVFASEFQWTNFVMELDLSPKIEQDLEASSKHPSVSHVEMQKFLGIRFVMRTKQTKYKRNNKEREGSWLSWEVPDDWRKVDIIPAAKKGDLQNYRQDSLASVLGKVMEKILPEALSKHMKDKKMVGSSHN</sequence>
<protein>
    <submittedName>
        <fullName evidence="1">Uncharacterized protein</fullName>
    </submittedName>
</protein>